<proteinExistence type="predicted"/>
<organism evidence="2">
    <name type="scientific">marine metagenome</name>
    <dbReference type="NCBI Taxonomy" id="408172"/>
    <lineage>
        <taxon>unclassified sequences</taxon>
        <taxon>metagenomes</taxon>
        <taxon>ecological metagenomes</taxon>
    </lineage>
</organism>
<dbReference type="InterPro" id="IPR029068">
    <property type="entry name" value="Glyas_Bleomycin-R_OHBP_Dase"/>
</dbReference>
<dbReference type="PANTHER" id="PTHR21366">
    <property type="entry name" value="GLYOXALASE FAMILY PROTEIN"/>
    <property type="match status" value="1"/>
</dbReference>
<gene>
    <name evidence="2" type="ORF">METZ01_LOCUS34775</name>
</gene>
<dbReference type="Pfam" id="PF00903">
    <property type="entry name" value="Glyoxalase"/>
    <property type="match status" value="1"/>
</dbReference>
<sequence>MNKFEIKGLHHLALVCKDMERTVDFYTNILGMRLTKGFDLQGYGQHFFFDMGNGSELGFFWFNDAPASQPGVASAKNIVGSPAGNITSAHGSMNHLAFNIDPDKIAGYREDIVDKGVQCSPLVNHNDVVTGEESRTGQEASEKTWLQSFYFFDPDGVMLEFCATLQPGLTNVDLPVNAHGIKANGNAITGVTQET</sequence>
<dbReference type="InterPro" id="IPR004360">
    <property type="entry name" value="Glyas_Fos-R_dOase_dom"/>
</dbReference>
<accession>A0A381QRC5</accession>
<dbReference type="Gene3D" id="3.10.180.10">
    <property type="entry name" value="2,3-Dihydroxybiphenyl 1,2-Dioxygenase, domain 1"/>
    <property type="match status" value="1"/>
</dbReference>
<dbReference type="SUPFAM" id="SSF54593">
    <property type="entry name" value="Glyoxalase/Bleomycin resistance protein/Dihydroxybiphenyl dioxygenase"/>
    <property type="match status" value="1"/>
</dbReference>
<dbReference type="InterPro" id="IPR050383">
    <property type="entry name" value="GlyoxalaseI/FosfomycinResist"/>
</dbReference>
<evidence type="ECO:0000259" key="1">
    <source>
        <dbReference type="PROSITE" id="PS51819"/>
    </source>
</evidence>
<dbReference type="InterPro" id="IPR037523">
    <property type="entry name" value="VOC_core"/>
</dbReference>
<feature type="domain" description="VOC" evidence="1">
    <location>
        <begin position="8"/>
        <end position="164"/>
    </location>
</feature>
<dbReference type="PANTHER" id="PTHR21366:SF31">
    <property type="entry name" value="METALLOTHIOL TRANSFERASE FOSB"/>
    <property type="match status" value="1"/>
</dbReference>
<name>A0A381QRC5_9ZZZZ</name>
<evidence type="ECO:0000313" key="2">
    <source>
        <dbReference type="EMBL" id="SUZ81921.1"/>
    </source>
</evidence>
<dbReference type="AlphaFoldDB" id="A0A381QRC5"/>
<reference evidence="2" key="1">
    <citation type="submission" date="2018-05" db="EMBL/GenBank/DDBJ databases">
        <authorList>
            <person name="Lanie J.A."/>
            <person name="Ng W.-L."/>
            <person name="Kazmierczak K.M."/>
            <person name="Andrzejewski T.M."/>
            <person name="Davidsen T.M."/>
            <person name="Wayne K.J."/>
            <person name="Tettelin H."/>
            <person name="Glass J.I."/>
            <person name="Rusch D."/>
            <person name="Podicherti R."/>
            <person name="Tsui H.-C.T."/>
            <person name="Winkler M.E."/>
        </authorList>
    </citation>
    <scope>NUCLEOTIDE SEQUENCE</scope>
</reference>
<dbReference type="PROSITE" id="PS51819">
    <property type="entry name" value="VOC"/>
    <property type="match status" value="1"/>
</dbReference>
<dbReference type="EMBL" id="UINC01001483">
    <property type="protein sequence ID" value="SUZ81921.1"/>
    <property type="molecule type" value="Genomic_DNA"/>
</dbReference>
<protein>
    <recommendedName>
        <fullName evidence="1">VOC domain-containing protein</fullName>
    </recommendedName>
</protein>